<dbReference type="PANTHER" id="PTHR10730">
    <property type="entry name" value="PROCOLLAGEN-LYSINE,2-OXOGLUTARATE 5-DIOXYGENASE/GLYCOSYLTRANSFERASE 25 FAMILY MEMBER"/>
    <property type="match status" value="1"/>
</dbReference>
<feature type="compositionally biased region" description="Polar residues" evidence="1">
    <location>
        <begin position="572"/>
        <end position="589"/>
    </location>
</feature>
<dbReference type="CDD" id="cd23002">
    <property type="entry name" value="GT_LH3"/>
    <property type="match status" value="1"/>
</dbReference>
<evidence type="ECO:0000256" key="1">
    <source>
        <dbReference type="SAM" id="MobiDB-lite"/>
    </source>
</evidence>
<dbReference type="AlphaFoldDB" id="A0A673KGK8"/>
<organism evidence="4 5">
    <name type="scientific">Sinocyclocheilus rhinocerous</name>
    <dbReference type="NCBI Taxonomy" id="307959"/>
    <lineage>
        <taxon>Eukaryota</taxon>
        <taxon>Metazoa</taxon>
        <taxon>Chordata</taxon>
        <taxon>Craniata</taxon>
        <taxon>Vertebrata</taxon>
        <taxon>Euteleostomi</taxon>
        <taxon>Actinopterygii</taxon>
        <taxon>Neopterygii</taxon>
        <taxon>Teleostei</taxon>
        <taxon>Ostariophysi</taxon>
        <taxon>Cypriniformes</taxon>
        <taxon>Cyprinidae</taxon>
        <taxon>Cyprininae</taxon>
        <taxon>Sinocyclocheilus</taxon>
    </lineage>
</organism>
<sequence length="665" mass="76035">TNKQKNIFMLMIALFFICIYELLVITAATEVTDGYLRFMRTIRQFNYTVQVLGLGEEWKGGDVARTVGGGQKVRWLKKELEKHKDKQNTVIMFVDSYDVILASGPEELLRKFSRFSHRVVFSAEGFCWPDQRLASKYPVVHDGKRYLNSGGFIGYASEVHAVVKQWKYKDDDDDQLFYTRIYLDKEKFSITLDHKSHIFQNLNGAMEEVVLKFEKSRVRARNVAYDTLPVVIHGNGPTKLQLNYLGNYVPTAWTYEHGCGICDDDLLDLNGLSEMPLVHIAVFIEQPTPFLEEFLERLATLNYPHTRLRLFIHNNVVYHEQHVERFWTRHRSLFPAARIVGPEENLKQDQARNMAVEACKKDVSCGYFFSIDSDVALTNPDILWILIEENKAVIAPMLSRHGKLWSNFWGALSPENFYSRSEDYIDIVQSKRVGLWNVPYITQVYLIRGETLRSRLAPVSLYKQEGMDPDMSFCKSVREQGIFMFVSNRDEFGRLISSTNYNISRLHPDMWQIFDNPVDWREKYIHENYSKIFDDDENLVECRFTRAFLDAVVTWCRVMVMIAASRAPLPLSRSSVRPGSSQAWTTSGSSTGGLRVTVVANPSGNQPSGDHRSSNTSQPVEPPKECAGPSLKSVSTRQGEPCLPSRVCRYSSGLSGDAGPARGWP</sequence>
<evidence type="ECO:0000256" key="2">
    <source>
        <dbReference type="SAM" id="Phobius"/>
    </source>
</evidence>
<feature type="region of interest" description="Disordered" evidence="1">
    <location>
        <begin position="571"/>
        <end position="665"/>
    </location>
</feature>
<gene>
    <name evidence="4" type="primary">plod3</name>
</gene>
<dbReference type="GO" id="GO:0005783">
    <property type="term" value="C:endoplasmic reticulum"/>
    <property type="evidence" value="ECO:0007669"/>
    <property type="project" value="TreeGrafter"/>
</dbReference>
<dbReference type="Ensembl" id="ENSSRHT00000064091.1">
    <property type="protein sequence ID" value="ENSSRHP00000062367.1"/>
    <property type="gene ID" value="ENSSRHG00000030863.1"/>
</dbReference>
<dbReference type="SUPFAM" id="SSF53448">
    <property type="entry name" value="Nucleotide-diphospho-sugar transferases"/>
    <property type="match status" value="1"/>
</dbReference>
<dbReference type="InterPro" id="IPR050757">
    <property type="entry name" value="Collagen_mod_GT25"/>
</dbReference>
<feature type="transmembrane region" description="Helical" evidence="2">
    <location>
        <begin position="7"/>
        <end position="28"/>
    </location>
</feature>
<reference evidence="4" key="1">
    <citation type="submission" date="2025-08" db="UniProtKB">
        <authorList>
            <consortium name="Ensembl"/>
        </authorList>
    </citation>
    <scope>IDENTIFICATION</scope>
</reference>
<dbReference type="Proteomes" id="UP000472270">
    <property type="component" value="Unassembled WGS sequence"/>
</dbReference>
<evidence type="ECO:0000259" key="3">
    <source>
        <dbReference type="Pfam" id="PF25342"/>
    </source>
</evidence>
<dbReference type="InterPro" id="IPR029044">
    <property type="entry name" value="Nucleotide-diphossugar_trans"/>
</dbReference>
<reference evidence="4" key="2">
    <citation type="submission" date="2025-09" db="UniProtKB">
        <authorList>
            <consortium name="Ensembl"/>
        </authorList>
    </citation>
    <scope>IDENTIFICATION</scope>
</reference>
<accession>A0A673KGK8</accession>
<evidence type="ECO:0000313" key="4">
    <source>
        <dbReference type="Ensembl" id="ENSSRHP00000062367.1"/>
    </source>
</evidence>
<keyword evidence="5" id="KW-1185">Reference proteome</keyword>
<keyword evidence="2" id="KW-0812">Transmembrane</keyword>
<name>A0A673KGK8_9TELE</name>
<keyword evidence="2" id="KW-1133">Transmembrane helix</keyword>
<evidence type="ECO:0000313" key="5">
    <source>
        <dbReference type="Proteomes" id="UP000472270"/>
    </source>
</evidence>
<feature type="compositionally biased region" description="Polar residues" evidence="1">
    <location>
        <begin position="600"/>
        <end position="619"/>
    </location>
</feature>
<proteinExistence type="predicted"/>
<dbReference type="GO" id="GO:0008475">
    <property type="term" value="F:procollagen-lysine 5-dioxygenase activity"/>
    <property type="evidence" value="ECO:0007669"/>
    <property type="project" value="TreeGrafter"/>
</dbReference>
<keyword evidence="2" id="KW-0472">Membrane</keyword>
<dbReference type="InterPro" id="IPR057589">
    <property type="entry name" value="GT_PLOD"/>
</dbReference>
<feature type="domain" description="PLOD1-3-like GT" evidence="3">
    <location>
        <begin position="21"/>
        <end position="259"/>
    </location>
</feature>
<protein>
    <submittedName>
        <fullName evidence="4">Procollagen-lysine,2-oxoglutarate 5-dioxygenase 3-like</fullName>
    </submittedName>
</protein>
<dbReference type="Pfam" id="PF25342">
    <property type="entry name" value="GT_PLOD"/>
    <property type="match status" value="1"/>
</dbReference>
<dbReference type="PANTHER" id="PTHR10730:SF7">
    <property type="entry name" value="MULTIFUNCTIONAL PROCOLLAGEN LYSINE HYDROXYLASE AND GLYCOSYLTRANSFERASE LH3"/>
    <property type="match status" value="1"/>
</dbReference>
<dbReference type="GO" id="GO:0033823">
    <property type="term" value="F:procollagen glucosyltransferase activity"/>
    <property type="evidence" value="ECO:0007669"/>
    <property type="project" value="TreeGrafter"/>
</dbReference>